<proteinExistence type="predicted"/>
<gene>
    <name evidence="2" type="ordered locus">RL2134</name>
</gene>
<sequence>MSLVHGTSITDQATTGNVGPEHRLLWTPGISCQSFVPDAPGQNKKGRGEIAPTFPTSLFTPVPVHPWSKEISDFGSRERSHGALTSNADDRQIVSDCVQFKLPGKKRRQSDGAPLSDGCPG</sequence>
<dbReference type="HOGENOM" id="CLU_2036118_0_0_5"/>
<dbReference type="Proteomes" id="UP000006575">
    <property type="component" value="Chromosome"/>
</dbReference>
<protein>
    <submittedName>
        <fullName evidence="2">Uncharacterized protein</fullName>
    </submittedName>
</protein>
<feature type="region of interest" description="Disordered" evidence="1">
    <location>
        <begin position="1"/>
        <end position="22"/>
    </location>
</feature>
<accession>Q1MHD7</accession>
<name>Q1MHD7_RHIJ3</name>
<evidence type="ECO:0000256" key="1">
    <source>
        <dbReference type="SAM" id="MobiDB-lite"/>
    </source>
</evidence>
<feature type="region of interest" description="Disordered" evidence="1">
    <location>
        <begin position="35"/>
        <end position="54"/>
    </location>
</feature>
<reference evidence="2 3" key="1">
    <citation type="journal article" date="2006" name="Genome Biol.">
        <title>The genome of Rhizobium leguminosarum has recognizable core and accessory components.</title>
        <authorList>
            <person name="Young J.W."/>
            <person name="Crossman L.C."/>
            <person name="Johnston A.W.B."/>
            <person name="Thomson N.R."/>
            <person name="Ghazoui Z.F."/>
            <person name="Hull K.H."/>
            <person name="Wexler M."/>
            <person name="Curson A.R.J."/>
            <person name="Todd J.D."/>
            <person name="Poole P.S."/>
            <person name="Mauchline T.H."/>
            <person name="East A.K."/>
            <person name="Quail M.A."/>
            <person name="Churcher C."/>
            <person name="Arrowsmith C."/>
            <person name="Cherevach A."/>
            <person name="Chillingworth T."/>
            <person name="Clarke K."/>
            <person name="Cronin A."/>
            <person name="Davis P."/>
            <person name="Fraser A."/>
            <person name="Hance Z."/>
            <person name="Hauser H."/>
            <person name="Jagels K."/>
            <person name="Moule S."/>
            <person name="Mungall K."/>
            <person name="Norbertczak H."/>
            <person name="Rabbinowitsch E."/>
            <person name="Sanders M."/>
            <person name="Simmonds M."/>
            <person name="Whitehead S."/>
            <person name="Parkhill J."/>
        </authorList>
    </citation>
    <scope>NUCLEOTIDE SEQUENCE [LARGE SCALE GENOMIC DNA]</scope>
    <source>
        <strain evidence="3">DSM 114642 / LMG 32736 / 3841</strain>
    </source>
</reference>
<evidence type="ECO:0000313" key="2">
    <source>
        <dbReference type="EMBL" id="CAK07627.1"/>
    </source>
</evidence>
<dbReference type="KEGG" id="rle:RL2134"/>
<feature type="compositionally biased region" description="Polar residues" evidence="1">
    <location>
        <begin position="1"/>
        <end position="17"/>
    </location>
</feature>
<organism evidence="2 3">
    <name type="scientific">Rhizobium johnstonii (strain DSM 114642 / LMG 32736 / 3841)</name>
    <name type="common">Rhizobium leguminosarum bv. viciae</name>
    <dbReference type="NCBI Taxonomy" id="216596"/>
    <lineage>
        <taxon>Bacteria</taxon>
        <taxon>Pseudomonadati</taxon>
        <taxon>Pseudomonadota</taxon>
        <taxon>Alphaproteobacteria</taxon>
        <taxon>Hyphomicrobiales</taxon>
        <taxon>Rhizobiaceae</taxon>
        <taxon>Rhizobium/Agrobacterium group</taxon>
        <taxon>Rhizobium</taxon>
        <taxon>Rhizobium johnstonii</taxon>
    </lineage>
</organism>
<dbReference type="EnsemblBacteria" id="CAK07627">
    <property type="protein sequence ID" value="CAK07627"/>
    <property type="gene ID" value="RL2134"/>
</dbReference>
<evidence type="ECO:0000313" key="3">
    <source>
        <dbReference type="Proteomes" id="UP000006575"/>
    </source>
</evidence>
<dbReference type="EMBL" id="AM236080">
    <property type="protein sequence ID" value="CAK07627.1"/>
    <property type="molecule type" value="Genomic_DNA"/>
</dbReference>
<feature type="region of interest" description="Disordered" evidence="1">
    <location>
        <begin position="102"/>
        <end position="121"/>
    </location>
</feature>
<dbReference type="AlphaFoldDB" id="Q1MHD7"/>
<keyword evidence="3" id="KW-1185">Reference proteome</keyword>